<dbReference type="EC" id="2.3.1.15" evidence="5"/>
<feature type="domain" description="Phospholipid/glycerol acyltransferase" evidence="14">
    <location>
        <begin position="295"/>
        <end position="422"/>
    </location>
</feature>
<accession>A0A1G9PIU9</accession>
<sequence>MAANALRHPLRWLLSRWVEVRLIEPEPASLGLDPALPTLYVLPHPASSDAALLGELCRRYGLPDADATLTLAGRPHPARLSLAPQRQRWRRTRRQAPFLAALQHLDHAQGSDVQLVPVSIFWSRAPGKRFGLAKLLADDDWQLVGRLRRLWSVLVNGRNVEVHFGAPLRLAELRDGRDDALTNRKAARLLRVHFRRMRSRVLGPDLSHRRTLVDGVVASPAVRQAIQEVASAQRRSTRRLERRARRYGLEIASNMSYPVLRFMDQLLTRLWNRLYDGVDVQGLERVKALAGDHTLVYVPCHRSHVDYLLLSYVLYRDGLMPPHVAAGRNLDMPLIGGLLRRGGAFFLRRSFKDNRLYGAVFNEYLHRLIARGHPLEYFIEGGRSRSGRMLPPRPGMLAMTLRSHQRDPTRPLAFIPVYIGYERILEGGSYQRELHGGKKRKESPLGLLRVARQLREPFGRVAVSIGEPLIAGDFLDRHAPRWRHERSARPNWLNQAVPALGDELAGRINAAASLNAVNLVALVLLATPHRAIETRLLIRQLALLVDCCPATQRPAGEPASWIARVAELGMIQRREQALGELVLASADQAERLSWYRNNVLHLFAYPALVAFAFRNHASLSQGEVFERLAPGWPIIARELYLAVPEALDEPLEASLTQLSRLGLLSHDGDRWQRPAAHLEAFEQLRLLSQLIQPTLERGYLLLSLLLDAPSGQLSRDDLAEQGRQLAERLALLSGLDAPEFFDPRLFAGLVDSLIEEGWLWQQEDRLCYDARLVEAAQRARELFDPALRQRLMQLGAGRDDHVDSER</sequence>
<evidence type="ECO:0000256" key="10">
    <source>
        <dbReference type="ARBA" id="ARBA00023209"/>
    </source>
</evidence>
<dbReference type="InterPro" id="IPR045520">
    <property type="entry name" value="GPAT/DHAPAT_C"/>
</dbReference>
<dbReference type="InterPro" id="IPR028354">
    <property type="entry name" value="GPAT_PlsB"/>
</dbReference>
<keyword evidence="12 15" id="KW-0012">Acyltransferase</keyword>
<keyword evidence="10" id="KW-0444">Lipid biosynthesis</keyword>
<proteinExistence type="inferred from homology"/>
<dbReference type="PIRSF" id="PIRSF000437">
    <property type="entry name" value="GPAT_DHAPAT"/>
    <property type="match status" value="1"/>
</dbReference>
<keyword evidence="16" id="KW-1185">Reference proteome</keyword>
<evidence type="ECO:0000259" key="14">
    <source>
        <dbReference type="SMART" id="SM00563"/>
    </source>
</evidence>
<evidence type="ECO:0000256" key="11">
    <source>
        <dbReference type="ARBA" id="ARBA00023264"/>
    </source>
</evidence>
<dbReference type="GO" id="GO:0005886">
    <property type="term" value="C:plasma membrane"/>
    <property type="evidence" value="ECO:0007669"/>
    <property type="project" value="UniProtKB-SubCell"/>
</dbReference>
<dbReference type="Proteomes" id="UP000199107">
    <property type="component" value="Unassembled WGS sequence"/>
</dbReference>
<dbReference type="PIRSF" id="PIRSF500064">
    <property type="entry name" value="GPAT"/>
    <property type="match status" value="1"/>
</dbReference>
<evidence type="ECO:0000313" key="16">
    <source>
        <dbReference type="Proteomes" id="UP000199107"/>
    </source>
</evidence>
<evidence type="ECO:0000256" key="2">
    <source>
        <dbReference type="ARBA" id="ARBA00004765"/>
    </source>
</evidence>
<evidence type="ECO:0000256" key="7">
    <source>
        <dbReference type="ARBA" id="ARBA00022475"/>
    </source>
</evidence>
<keyword evidence="8 15" id="KW-0808">Transferase</keyword>
<dbReference type="AlphaFoldDB" id="A0A1G9PIU9"/>
<keyword evidence="11" id="KW-1208">Phospholipid metabolism</keyword>
<dbReference type="GO" id="GO:0006631">
    <property type="term" value="P:fatty acid metabolic process"/>
    <property type="evidence" value="ECO:0007669"/>
    <property type="project" value="TreeGrafter"/>
</dbReference>
<evidence type="ECO:0000256" key="9">
    <source>
        <dbReference type="ARBA" id="ARBA00023136"/>
    </source>
</evidence>
<dbReference type="EMBL" id="FNGH01000008">
    <property type="protein sequence ID" value="SDL98473.1"/>
    <property type="molecule type" value="Genomic_DNA"/>
</dbReference>
<evidence type="ECO:0000256" key="1">
    <source>
        <dbReference type="ARBA" id="ARBA00004413"/>
    </source>
</evidence>
<comment type="pathway">
    <text evidence="2">Phospholipid metabolism; CDP-diacylglycerol biosynthesis; CDP-diacylglycerol from sn-glycerol 3-phosphate: step 1/3.</text>
</comment>
<gene>
    <name evidence="15" type="ORF">SAMN05192555_108114</name>
</gene>
<keyword evidence="7" id="KW-1003">Cell membrane</keyword>
<evidence type="ECO:0000256" key="6">
    <source>
        <dbReference type="ARBA" id="ARBA00013432"/>
    </source>
</evidence>
<dbReference type="Pfam" id="PF19277">
    <property type="entry name" value="GPAT_C"/>
    <property type="match status" value="1"/>
</dbReference>
<dbReference type="STRING" id="48727.SAMN05192555_108114"/>
<dbReference type="RefSeq" id="WP_089658686.1">
    <property type="nucleotide sequence ID" value="NZ_FNGH01000008.1"/>
</dbReference>
<protein>
    <recommendedName>
        <fullName evidence="6">Glycerol-3-phosphate acyltransferase</fullName>
        <ecNumber evidence="5">2.3.1.15</ecNumber>
    </recommendedName>
</protein>
<evidence type="ECO:0000256" key="4">
    <source>
        <dbReference type="ARBA" id="ARBA00007937"/>
    </source>
</evidence>
<evidence type="ECO:0000256" key="12">
    <source>
        <dbReference type="ARBA" id="ARBA00023315"/>
    </source>
</evidence>
<comment type="pathway">
    <text evidence="3">Lipid metabolism.</text>
</comment>
<evidence type="ECO:0000256" key="13">
    <source>
        <dbReference type="ARBA" id="ARBA00048427"/>
    </source>
</evidence>
<organism evidence="15 16">
    <name type="scientific">Franzmannia pantelleriensis</name>
    <dbReference type="NCBI Taxonomy" id="48727"/>
    <lineage>
        <taxon>Bacteria</taxon>
        <taxon>Pseudomonadati</taxon>
        <taxon>Pseudomonadota</taxon>
        <taxon>Gammaproteobacteria</taxon>
        <taxon>Oceanospirillales</taxon>
        <taxon>Halomonadaceae</taxon>
        <taxon>Franzmannia</taxon>
    </lineage>
</organism>
<keyword evidence="9" id="KW-0472">Membrane</keyword>
<keyword evidence="10" id="KW-0594">Phospholipid biosynthesis</keyword>
<dbReference type="CDD" id="cd07993">
    <property type="entry name" value="LPLAT_DHAPAT-like"/>
    <property type="match status" value="1"/>
</dbReference>
<dbReference type="Pfam" id="PF01553">
    <property type="entry name" value="Acyltransferase"/>
    <property type="match status" value="1"/>
</dbReference>
<dbReference type="SMART" id="SM00563">
    <property type="entry name" value="PlsC"/>
    <property type="match status" value="1"/>
</dbReference>
<reference evidence="16" key="1">
    <citation type="submission" date="2016-10" db="EMBL/GenBank/DDBJ databases">
        <authorList>
            <person name="Varghese N."/>
            <person name="Submissions S."/>
        </authorList>
    </citation>
    <scope>NUCLEOTIDE SEQUENCE [LARGE SCALE GENOMIC DNA]</scope>
    <source>
        <strain evidence="16">AAP</strain>
    </source>
</reference>
<dbReference type="OrthoDB" id="335193at2"/>
<dbReference type="NCBIfam" id="NF003441">
    <property type="entry name" value="PRK04974.1"/>
    <property type="match status" value="1"/>
</dbReference>
<comment type="subcellular location">
    <subcellularLocation>
        <location evidence="1">Cell membrane</location>
        <topology evidence="1">Peripheral membrane protein</topology>
        <orientation evidence="1">Cytoplasmic side</orientation>
    </subcellularLocation>
</comment>
<dbReference type="InterPro" id="IPR041728">
    <property type="entry name" value="GPAT/DHAPAT_LPLAT"/>
</dbReference>
<name>A0A1G9PIU9_9GAMM</name>
<comment type="similarity">
    <text evidence="4">Belongs to the GPAT/DAPAT family.</text>
</comment>
<dbReference type="SUPFAM" id="SSF69593">
    <property type="entry name" value="Glycerol-3-phosphate (1)-acyltransferase"/>
    <property type="match status" value="1"/>
</dbReference>
<dbReference type="InterPro" id="IPR002123">
    <property type="entry name" value="Plipid/glycerol_acylTrfase"/>
</dbReference>
<dbReference type="GO" id="GO:0004366">
    <property type="term" value="F:glycerol-3-phosphate O-acyltransferase activity"/>
    <property type="evidence" value="ECO:0007669"/>
    <property type="project" value="UniProtKB-EC"/>
</dbReference>
<dbReference type="InterPro" id="IPR022284">
    <property type="entry name" value="GPAT/DHAPAT"/>
</dbReference>
<keyword evidence="10" id="KW-0443">Lipid metabolism</keyword>
<comment type="catalytic activity">
    <reaction evidence="13">
        <text>sn-glycerol 3-phosphate + an acyl-CoA = a 1-acyl-sn-glycero-3-phosphate + CoA</text>
        <dbReference type="Rhea" id="RHEA:15325"/>
        <dbReference type="ChEBI" id="CHEBI:57287"/>
        <dbReference type="ChEBI" id="CHEBI:57597"/>
        <dbReference type="ChEBI" id="CHEBI:57970"/>
        <dbReference type="ChEBI" id="CHEBI:58342"/>
        <dbReference type="EC" id="2.3.1.15"/>
    </reaction>
</comment>
<evidence type="ECO:0000256" key="3">
    <source>
        <dbReference type="ARBA" id="ARBA00005189"/>
    </source>
</evidence>
<dbReference type="PANTHER" id="PTHR12563:SF17">
    <property type="entry name" value="DIHYDROXYACETONE PHOSPHATE ACYLTRANSFERASE"/>
    <property type="match status" value="1"/>
</dbReference>
<dbReference type="PANTHER" id="PTHR12563">
    <property type="entry name" value="GLYCEROL-3-PHOSPHATE ACYLTRANSFERASE"/>
    <property type="match status" value="1"/>
</dbReference>
<dbReference type="NCBIfam" id="TIGR03703">
    <property type="entry name" value="plsB"/>
    <property type="match status" value="1"/>
</dbReference>
<evidence type="ECO:0000256" key="8">
    <source>
        <dbReference type="ARBA" id="ARBA00022679"/>
    </source>
</evidence>
<evidence type="ECO:0000313" key="15">
    <source>
        <dbReference type="EMBL" id="SDL98473.1"/>
    </source>
</evidence>
<dbReference type="GO" id="GO:0016024">
    <property type="term" value="P:CDP-diacylglycerol biosynthetic process"/>
    <property type="evidence" value="ECO:0007669"/>
    <property type="project" value="UniProtKB-UniPathway"/>
</dbReference>
<dbReference type="UniPathway" id="UPA00557">
    <property type="reaction ID" value="UER00612"/>
</dbReference>
<evidence type="ECO:0000256" key="5">
    <source>
        <dbReference type="ARBA" id="ARBA00013113"/>
    </source>
</evidence>